<dbReference type="AlphaFoldDB" id="A0A3E3K6M0"/>
<dbReference type="Pfam" id="PF07009">
    <property type="entry name" value="NusG_II"/>
    <property type="match status" value="1"/>
</dbReference>
<sequence>MKKGDIILVLVILLVAGSAFGIYTFLSGHDGGAVVIYVDGEEEGRYRLDKDRTVEINGGTNTLRIEDGSARMETARCPDQICVRHKAISRNGENIICLPYKIVVSIEEGEDTDVDAVVQ</sequence>
<dbReference type="Gene3D" id="2.60.320.10">
    <property type="entry name" value="N-utilization substance G protein NusG, insert domain"/>
    <property type="match status" value="1"/>
</dbReference>
<comment type="caution">
    <text evidence="1">The sequence shown here is derived from an EMBL/GenBank/DDBJ whole genome shotgun (WGS) entry which is preliminary data.</text>
</comment>
<dbReference type="EMBL" id="QVLX01000001">
    <property type="protein sequence ID" value="RGE90233.1"/>
    <property type="molecule type" value="Genomic_DNA"/>
</dbReference>
<reference evidence="1 2" key="1">
    <citation type="submission" date="2018-08" db="EMBL/GenBank/DDBJ databases">
        <title>A genome reference for cultivated species of the human gut microbiota.</title>
        <authorList>
            <person name="Zou Y."/>
            <person name="Xue W."/>
            <person name="Luo G."/>
        </authorList>
    </citation>
    <scope>NUCLEOTIDE SEQUENCE [LARGE SCALE GENOMIC DNA]</scope>
    <source>
        <strain evidence="1 2">AF37-2AT</strain>
    </source>
</reference>
<dbReference type="RefSeq" id="WP_024732347.1">
    <property type="nucleotide sequence ID" value="NZ_BAABYU010000001.1"/>
</dbReference>
<dbReference type="CDD" id="cd09911">
    <property type="entry name" value="Lin0431_like"/>
    <property type="match status" value="1"/>
</dbReference>
<dbReference type="InterPro" id="IPR038690">
    <property type="entry name" value="NusG_2_sf"/>
</dbReference>
<organism evidence="1 2">
    <name type="scientific">Sellimonas intestinalis</name>
    <dbReference type="NCBI Taxonomy" id="1653434"/>
    <lineage>
        <taxon>Bacteria</taxon>
        <taxon>Bacillati</taxon>
        <taxon>Bacillota</taxon>
        <taxon>Clostridia</taxon>
        <taxon>Lachnospirales</taxon>
        <taxon>Lachnospiraceae</taxon>
        <taxon>Sellimonas</taxon>
    </lineage>
</organism>
<evidence type="ECO:0000313" key="1">
    <source>
        <dbReference type="EMBL" id="RGE90233.1"/>
    </source>
</evidence>
<keyword evidence="2" id="KW-1185">Reference proteome</keyword>
<dbReference type="GeneID" id="97192445"/>
<proteinExistence type="predicted"/>
<accession>A0A3E3K6M0</accession>
<evidence type="ECO:0000313" key="2">
    <source>
        <dbReference type="Proteomes" id="UP000261080"/>
    </source>
</evidence>
<dbReference type="SUPFAM" id="SSF82004">
    <property type="entry name" value="N-utilization substance G protein NusG, insert domain"/>
    <property type="match status" value="1"/>
</dbReference>
<protein>
    <submittedName>
        <fullName evidence="1">NusG domain II-containing protein</fullName>
    </submittedName>
</protein>
<name>A0A3E3K6M0_9FIRM</name>
<dbReference type="OrthoDB" id="47603at2"/>
<gene>
    <name evidence="1" type="ORF">DW016_03040</name>
</gene>
<dbReference type="Proteomes" id="UP000261080">
    <property type="component" value="Unassembled WGS sequence"/>
</dbReference>